<dbReference type="PROSITE" id="PS51257">
    <property type="entry name" value="PROKAR_LIPOPROTEIN"/>
    <property type="match status" value="1"/>
</dbReference>
<organism evidence="2">
    <name type="scientific">Arundo donax</name>
    <name type="common">Giant reed</name>
    <name type="synonym">Donax arundinaceus</name>
    <dbReference type="NCBI Taxonomy" id="35708"/>
    <lineage>
        <taxon>Eukaryota</taxon>
        <taxon>Viridiplantae</taxon>
        <taxon>Streptophyta</taxon>
        <taxon>Embryophyta</taxon>
        <taxon>Tracheophyta</taxon>
        <taxon>Spermatophyta</taxon>
        <taxon>Magnoliopsida</taxon>
        <taxon>Liliopsida</taxon>
        <taxon>Poales</taxon>
        <taxon>Poaceae</taxon>
        <taxon>PACMAD clade</taxon>
        <taxon>Arundinoideae</taxon>
        <taxon>Arundineae</taxon>
        <taxon>Arundo</taxon>
    </lineage>
</organism>
<dbReference type="EMBL" id="GBRH01254949">
    <property type="protein sequence ID" value="JAD42946.1"/>
    <property type="molecule type" value="Transcribed_RNA"/>
</dbReference>
<proteinExistence type="predicted"/>
<feature type="compositionally biased region" description="Basic residues" evidence="1">
    <location>
        <begin position="1"/>
        <end position="10"/>
    </location>
</feature>
<accession>A0A0A8ZVT0</accession>
<evidence type="ECO:0000256" key="1">
    <source>
        <dbReference type="SAM" id="MobiDB-lite"/>
    </source>
</evidence>
<name>A0A0A8ZVT0_ARUDO</name>
<reference evidence="2" key="2">
    <citation type="journal article" date="2015" name="Data Brief">
        <title>Shoot transcriptome of the giant reed, Arundo donax.</title>
        <authorList>
            <person name="Barrero R.A."/>
            <person name="Guerrero F.D."/>
            <person name="Moolhuijzen P."/>
            <person name="Goolsby J.A."/>
            <person name="Tidwell J."/>
            <person name="Bellgard S.E."/>
            <person name="Bellgard M.I."/>
        </authorList>
    </citation>
    <scope>NUCLEOTIDE SEQUENCE</scope>
    <source>
        <tissue evidence="2">Shoot tissue taken approximately 20 cm above the soil surface</tissue>
    </source>
</reference>
<reference evidence="2" key="1">
    <citation type="submission" date="2014-09" db="EMBL/GenBank/DDBJ databases">
        <authorList>
            <person name="Magalhaes I.L.F."/>
            <person name="Oliveira U."/>
            <person name="Santos F.R."/>
            <person name="Vidigal T.H.D.A."/>
            <person name="Brescovit A.D."/>
            <person name="Santos A.J."/>
        </authorList>
    </citation>
    <scope>NUCLEOTIDE SEQUENCE</scope>
    <source>
        <tissue evidence="2">Shoot tissue taken approximately 20 cm above the soil surface</tissue>
    </source>
</reference>
<feature type="region of interest" description="Disordered" evidence="1">
    <location>
        <begin position="1"/>
        <end position="21"/>
    </location>
</feature>
<sequence>MISVSRRVRTRLASTPALHGSPVSTTLFVATLTACPASSAAASVVVPGAAPSAAGGSSSSSTP</sequence>
<dbReference type="AlphaFoldDB" id="A0A0A8ZVT0"/>
<protein>
    <submittedName>
        <fullName evidence="2">Uncharacterized protein</fullName>
    </submittedName>
</protein>
<evidence type="ECO:0000313" key="2">
    <source>
        <dbReference type="EMBL" id="JAD42946.1"/>
    </source>
</evidence>